<accession>A0A6F8ZLE8</accession>
<protein>
    <submittedName>
        <fullName evidence="1">Uncharacterized protein</fullName>
    </submittedName>
</protein>
<reference evidence="1 2" key="1">
    <citation type="submission" date="2020-03" db="EMBL/GenBank/DDBJ databases">
        <authorList>
            <person name="Ansaldi M."/>
            <person name="Clavijo F."/>
        </authorList>
    </citation>
    <scope>NUCLEOTIDE SEQUENCE [LARGE SCALE GENOMIC DNA]</scope>
</reference>
<name>A0A6F8ZLE8_9CAUD</name>
<sequence>MYQRTTTASRRRDRMMNTNWLHVSQWFKPTKIKDALGIETVHMIPQMTRTQPDAKGNPVQVAHGSTYNVGRNRFKRACRTLGLSRVKVERNLRAGQSAEYVMAQAGVL</sequence>
<organism evidence="1 2">
    <name type="scientific">Xylella phage Cota</name>
    <dbReference type="NCBI Taxonomy" id="2699877"/>
    <lineage>
        <taxon>Viruses</taxon>
        <taxon>Duplodnaviria</taxon>
        <taxon>Heunggongvirae</taxon>
        <taxon>Uroviricota</taxon>
        <taxon>Caudoviricetes</taxon>
        <taxon>Autographivirales</taxon>
        <taxon>Autonotataviridae</taxon>
        <taxon>Cotavirus</taxon>
        <taxon>Cotavirus cota</taxon>
    </lineage>
</organism>
<keyword evidence="2" id="KW-1185">Reference proteome</keyword>
<evidence type="ECO:0000313" key="2">
    <source>
        <dbReference type="Proteomes" id="UP000501273"/>
    </source>
</evidence>
<evidence type="ECO:0000313" key="1">
    <source>
        <dbReference type="EMBL" id="CAB1282917.1"/>
    </source>
</evidence>
<proteinExistence type="predicted"/>
<dbReference type="Proteomes" id="UP000501273">
    <property type="component" value="Chromosome"/>
</dbReference>
<dbReference type="EMBL" id="LR778216">
    <property type="protein sequence ID" value="CAB1282917.1"/>
    <property type="molecule type" value="Genomic_DNA"/>
</dbReference>